<feature type="domain" description="ABC transporter" evidence="10">
    <location>
        <begin position="73"/>
        <end position="316"/>
    </location>
</feature>
<evidence type="ECO:0000313" key="12">
    <source>
        <dbReference type="Proteomes" id="UP001150925"/>
    </source>
</evidence>
<evidence type="ECO:0000256" key="4">
    <source>
        <dbReference type="ARBA" id="ARBA00022741"/>
    </source>
</evidence>
<dbReference type="InterPro" id="IPR013525">
    <property type="entry name" value="ABC2_TM"/>
</dbReference>
<keyword evidence="6 9" id="KW-1133">Transmembrane helix</keyword>
<dbReference type="CDD" id="cd03213">
    <property type="entry name" value="ABCG_EPDR"/>
    <property type="match status" value="1"/>
</dbReference>
<dbReference type="GO" id="GO:0140359">
    <property type="term" value="F:ABC-type transporter activity"/>
    <property type="evidence" value="ECO:0007669"/>
    <property type="project" value="InterPro"/>
</dbReference>
<evidence type="ECO:0000256" key="1">
    <source>
        <dbReference type="ARBA" id="ARBA00004141"/>
    </source>
</evidence>
<dbReference type="Pfam" id="PF01061">
    <property type="entry name" value="ABC2_membrane"/>
    <property type="match status" value="1"/>
</dbReference>
<evidence type="ECO:0000256" key="6">
    <source>
        <dbReference type="ARBA" id="ARBA00022989"/>
    </source>
</evidence>
<dbReference type="SUPFAM" id="SSF52540">
    <property type="entry name" value="P-loop containing nucleoside triphosphate hydrolases"/>
    <property type="match status" value="1"/>
</dbReference>
<organism evidence="11 12">
    <name type="scientific">Dispira parvispora</name>
    <dbReference type="NCBI Taxonomy" id="1520584"/>
    <lineage>
        <taxon>Eukaryota</taxon>
        <taxon>Fungi</taxon>
        <taxon>Fungi incertae sedis</taxon>
        <taxon>Zoopagomycota</taxon>
        <taxon>Kickxellomycotina</taxon>
        <taxon>Dimargaritomycetes</taxon>
        <taxon>Dimargaritales</taxon>
        <taxon>Dimargaritaceae</taxon>
        <taxon>Dispira</taxon>
    </lineage>
</organism>
<dbReference type="Proteomes" id="UP001150925">
    <property type="component" value="Unassembled WGS sequence"/>
</dbReference>
<proteinExistence type="predicted"/>
<dbReference type="OrthoDB" id="66620at2759"/>
<dbReference type="GO" id="GO:0005524">
    <property type="term" value="F:ATP binding"/>
    <property type="evidence" value="ECO:0007669"/>
    <property type="project" value="UniProtKB-KW"/>
</dbReference>
<dbReference type="PANTHER" id="PTHR48041:SF139">
    <property type="entry name" value="PROTEIN SCARLET"/>
    <property type="match status" value="1"/>
</dbReference>
<feature type="transmembrane region" description="Helical" evidence="9">
    <location>
        <begin position="532"/>
        <end position="555"/>
    </location>
</feature>
<evidence type="ECO:0000259" key="10">
    <source>
        <dbReference type="PROSITE" id="PS50893"/>
    </source>
</evidence>
<dbReference type="InterPro" id="IPR003593">
    <property type="entry name" value="AAA+_ATPase"/>
</dbReference>
<feature type="region of interest" description="Disordered" evidence="8">
    <location>
        <begin position="53"/>
        <end position="87"/>
    </location>
</feature>
<feature type="transmembrane region" description="Helical" evidence="9">
    <location>
        <begin position="422"/>
        <end position="439"/>
    </location>
</feature>
<keyword evidence="12" id="KW-1185">Reference proteome</keyword>
<feature type="compositionally biased region" description="Polar residues" evidence="8">
    <location>
        <begin position="770"/>
        <end position="781"/>
    </location>
</feature>
<dbReference type="Pfam" id="PF00005">
    <property type="entry name" value="ABC_tran"/>
    <property type="match status" value="1"/>
</dbReference>
<dbReference type="InterPro" id="IPR050352">
    <property type="entry name" value="ABCG_transporters"/>
</dbReference>
<comment type="subcellular location">
    <subcellularLocation>
        <location evidence="1">Membrane</location>
        <topology evidence="1">Multi-pass membrane protein</topology>
    </subcellularLocation>
</comment>
<dbReference type="InterPro" id="IPR043926">
    <property type="entry name" value="ABCG_dom"/>
</dbReference>
<accession>A0A9W8API3</accession>
<feature type="transmembrane region" description="Helical" evidence="9">
    <location>
        <begin position="637"/>
        <end position="659"/>
    </location>
</feature>
<dbReference type="GO" id="GO:0016020">
    <property type="term" value="C:membrane"/>
    <property type="evidence" value="ECO:0007669"/>
    <property type="project" value="UniProtKB-SubCell"/>
</dbReference>
<evidence type="ECO:0000256" key="9">
    <source>
        <dbReference type="SAM" id="Phobius"/>
    </source>
</evidence>
<dbReference type="AlphaFoldDB" id="A0A9W8API3"/>
<evidence type="ECO:0000256" key="5">
    <source>
        <dbReference type="ARBA" id="ARBA00022840"/>
    </source>
</evidence>
<dbReference type="InterPro" id="IPR027417">
    <property type="entry name" value="P-loop_NTPase"/>
</dbReference>
<dbReference type="InterPro" id="IPR003439">
    <property type="entry name" value="ABC_transporter-like_ATP-bd"/>
</dbReference>
<dbReference type="Pfam" id="PF19055">
    <property type="entry name" value="ABC2_membrane_7"/>
    <property type="match status" value="1"/>
</dbReference>
<keyword evidence="3 9" id="KW-0812">Transmembrane</keyword>
<feature type="transmembrane region" description="Helical" evidence="9">
    <location>
        <begin position="562"/>
        <end position="582"/>
    </location>
</feature>
<evidence type="ECO:0000256" key="3">
    <source>
        <dbReference type="ARBA" id="ARBA00022692"/>
    </source>
</evidence>
<name>A0A9W8API3_9FUNG</name>
<feature type="transmembrane region" description="Helical" evidence="9">
    <location>
        <begin position="507"/>
        <end position="526"/>
    </location>
</feature>
<gene>
    <name evidence="11" type="ORF">IWQ62_002863</name>
</gene>
<keyword evidence="5" id="KW-0067">ATP-binding</keyword>
<dbReference type="EMBL" id="JANBPY010000673">
    <property type="protein sequence ID" value="KAJ1964682.1"/>
    <property type="molecule type" value="Genomic_DNA"/>
</dbReference>
<keyword evidence="7 9" id="KW-0472">Membrane</keyword>
<feature type="region of interest" description="Disordered" evidence="8">
    <location>
        <begin position="770"/>
        <end position="799"/>
    </location>
</feature>
<evidence type="ECO:0000256" key="2">
    <source>
        <dbReference type="ARBA" id="ARBA00022448"/>
    </source>
</evidence>
<protein>
    <recommendedName>
        <fullName evidence="10">ABC transporter domain-containing protein</fullName>
    </recommendedName>
</protein>
<dbReference type="Gene3D" id="3.40.50.300">
    <property type="entry name" value="P-loop containing nucleotide triphosphate hydrolases"/>
    <property type="match status" value="1"/>
</dbReference>
<evidence type="ECO:0000313" key="11">
    <source>
        <dbReference type="EMBL" id="KAJ1964682.1"/>
    </source>
</evidence>
<evidence type="ECO:0000256" key="7">
    <source>
        <dbReference type="ARBA" id="ARBA00023136"/>
    </source>
</evidence>
<keyword evidence="4" id="KW-0547">Nucleotide-binding</keyword>
<dbReference type="SMART" id="SM00382">
    <property type="entry name" value="AAA"/>
    <property type="match status" value="1"/>
</dbReference>
<dbReference type="PANTHER" id="PTHR48041">
    <property type="entry name" value="ABC TRANSPORTER G FAMILY MEMBER 28"/>
    <property type="match status" value="1"/>
</dbReference>
<evidence type="ECO:0000256" key="8">
    <source>
        <dbReference type="SAM" id="MobiDB-lite"/>
    </source>
</evidence>
<dbReference type="PROSITE" id="PS50893">
    <property type="entry name" value="ABC_TRANSPORTER_2"/>
    <property type="match status" value="1"/>
</dbReference>
<sequence>MPFMRDTPAASSAGDVAVTVDGFLSDSQDKVQPLQIVFKDLCYSVTVKGNPKENYQPLPGGDPNSDNAVAPPAKSRNPFRRNRGPRTYEKQILSKITGAFQPGRLTAILGPSGSGKSSLLNLMAGSAHQGQMSGDIFLNGRHVTGQGIRLVSGYVFQDDVILATMTVLEAITMCATLRCPDLTPEQRKDRVDEIISLLELDKARNTIIGDARMKGVSGGERKRCAIAMEMVTNPSVLFLDEPTSGLDAYTAMTVTHLLRELARAGRTIVTVMHQPSSEIFHMFDDVMILQEGHTVYFGPAEHAIDYFARAGYQCPLYTNPADFFFMNVLYQFDPTHSHAGDRSESGTGAGITEKGRLEQLQTYWQTSPEAAYQEQVTQNPLTCAITPDMLKKTSSFMLQYSLLLKRAGYNALRNKMVVQAKIYQALFFAVFIGLIFLNIPGKDKITSQIQDMQGALFFVSVNQFMNNAFPVVTTFSSERNVFRREYGSKLYSLPAYFLSKNTVEGPFLIIVPFIFAAITYWMFGFQADAGKFFIFAAGCVCLAICGVGYGTLVACAFENMELAMIIMPVTILPLMIFGGLLVNTGTAPAYLAWIQWISPIKYAFSAFAINQFTGYSSQGQDVGDSALEALDLGPFGILVNIIFLIGLFLILYGLAYLALWRLVDAQSHSSIYQNKLSPKKQLLSPPGSQFSPNEDHIPSFFDEKTNDGHISSTNYPEKPHQLGEKTLTRQASVAALVPNSDRVTTEHSPRASLTLENRPSRWSIGQIETNQGKGNVSSTQPLIDADNKHDSLGTIVNTQ</sequence>
<dbReference type="GO" id="GO:0016887">
    <property type="term" value="F:ATP hydrolysis activity"/>
    <property type="evidence" value="ECO:0007669"/>
    <property type="project" value="InterPro"/>
</dbReference>
<reference evidence="11" key="1">
    <citation type="submission" date="2022-07" db="EMBL/GenBank/DDBJ databases">
        <title>Phylogenomic reconstructions and comparative analyses of Kickxellomycotina fungi.</title>
        <authorList>
            <person name="Reynolds N.K."/>
            <person name="Stajich J.E."/>
            <person name="Barry K."/>
            <person name="Grigoriev I.V."/>
            <person name="Crous P."/>
            <person name="Smith M.E."/>
        </authorList>
    </citation>
    <scope>NUCLEOTIDE SEQUENCE</scope>
    <source>
        <strain evidence="11">RSA 1196</strain>
    </source>
</reference>
<comment type="caution">
    <text evidence="11">The sequence shown here is derived from an EMBL/GenBank/DDBJ whole genome shotgun (WGS) entry which is preliminary data.</text>
</comment>
<keyword evidence="2" id="KW-0813">Transport</keyword>